<dbReference type="EMBL" id="QENQ01000001">
    <property type="protein sequence ID" value="PVX30605.1"/>
    <property type="molecule type" value="Genomic_DNA"/>
</dbReference>
<dbReference type="GO" id="GO:0005829">
    <property type="term" value="C:cytosol"/>
    <property type="evidence" value="ECO:0007669"/>
    <property type="project" value="TreeGrafter"/>
</dbReference>
<dbReference type="PROSITE" id="PS51197">
    <property type="entry name" value="HTH_RRF2_2"/>
    <property type="match status" value="1"/>
</dbReference>
<evidence type="ECO:0000313" key="2">
    <source>
        <dbReference type="EMBL" id="PVX30605.1"/>
    </source>
</evidence>
<dbReference type="GO" id="GO:0003700">
    <property type="term" value="F:DNA-binding transcription factor activity"/>
    <property type="evidence" value="ECO:0007669"/>
    <property type="project" value="TreeGrafter"/>
</dbReference>
<dbReference type="RefSeq" id="WP_116470015.1">
    <property type="nucleotide sequence ID" value="NZ_QENQ01000001.1"/>
</dbReference>
<dbReference type="SUPFAM" id="SSF46785">
    <property type="entry name" value="Winged helix' DNA-binding domain"/>
    <property type="match status" value="1"/>
</dbReference>
<dbReference type="InterPro" id="IPR036388">
    <property type="entry name" value="WH-like_DNA-bd_sf"/>
</dbReference>
<dbReference type="InterPro" id="IPR030489">
    <property type="entry name" value="TR_Rrf2-type_CS"/>
</dbReference>
<dbReference type="InterPro" id="IPR036390">
    <property type="entry name" value="WH_DNA-bd_sf"/>
</dbReference>
<sequence>MLSQKSRYAIRALQHLADRYGQGVVPLAEIVAAQNIPAKFLTVILSELGREGLVRSQRGRVGGYALIPAPTEVRIGDVIRLMRGSIALVPCASRDPHEHCEHCLPEAECRLRALMLRVRDETARILDAVTLADGNLALVADKP</sequence>
<dbReference type="InterPro" id="IPR000944">
    <property type="entry name" value="Tscrpt_reg_Rrf2"/>
</dbReference>
<organism evidence="2 3">
    <name type="scientific">Sphingomonas pokkalii</name>
    <dbReference type="NCBI Taxonomy" id="2175090"/>
    <lineage>
        <taxon>Bacteria</taxon>
        <taxon>Pseudomonadati</taxon>
        <taxon>Pseudomonadota</taxon>
        <taxon>Alphaproteobacteria</taxon>
        <taxon>Sphingomonadales</taxon>
        <taxon>Sphingomonadaceae</taxon>
        <taxon>Sphingomonas</taxon>
    </lineage>
</organism>
<dbReference type="AlphaFoldDB" id="A0A2U0SH05"/>
<dbReference type="Pfam" id="PF02082">
    <property type="entry name" value="Rrf2"/>
    <property type="match status" value="1"/>
</dbReference>
<evidence type="ECO:0000313" key="3">
    <source>
        <dbReference type="Proteomes" id="UP000245890"/>
    </source>
</evidence>
<dbReference type="OrthoDB" id="9802344at2"/>
<keyword evidence="3" id="KW-1185">Reference proteome</keyword>
<evidence type="ECO:0000256" key="1">
    <source>
        <dbReference type="ARBA" id="ARBA00023125"/>
    </source>
</evidence>
<dbReference type="PANTHER" id="PTHR33221:SF5">
    <property type="entry name" value="HTH-TYPE TRANSCRIPTIONAL REGULATOR ISCR"/>
    <property type="match status" value="1"/>
</dbReference>
<name>A0A2U0SH05_9SPHN</name>
<proteinExistence type="predicted"/>
<comment type="caution">
    <text evidence="2">The sequence shown here is derived from an EMBL/GenBank/DDBJ whole genome shotgun (WGS) entry which is preliminary data.</text>
</comment>
<dbReference type="Gene3D" id="1.10.10.10">
    <property type="entry name" value="Winged helix-like DNA-binding domain superfamily/Winged helix DNA-binding domain"/>
    <property type="match status" value="1"/>
</dbReference>
<dbReference type="GO" id="GO:0003677">
    <property type="term" value="F:DNA binding"/>
    <property type="evidence" value="ECO:0007669"/>
    <property type="project" value="UniProtKB-KW"/>
</dbReference>
<dbReference type="Proteomes" id="UP000245890">
    <property type="component" value="Unassembled WGS sequence"/>
</dbReference>
<dbReference type="PANTHER" id="PTHR33221">
    <property type="entry name" value="WINGED HELIX-TURN-HELIX TRANSCRIPTIONAL REGULATOR, RRF2 FAMILY"/>
    <property type="match status" value="1"/>
</dbReference>
<dbReference type="NCBIfam" id="TIGR00738">
    <property type="entry name" value="rrf2_super"/>
    <property type="match status" value="1"/>
</dbReference>
<keyword evidence="1" id="KW-0238">DNA-binding</keyword>
<accession>A0A2U0SH05</accession>
<dbReference type="PROSITE" id="PS01332">
    <property type="entry name" value="HTH_RRF2_1"/>
    <property type="match status" value="1"/>
</dbReference>
<gene>
    <name evidence="2" type="ORF">DD559_15710</name>
</gene>
<reference evidence="2 3" key="1">
    <citation type="submission" date="2018-05" db="EMBL/GenBank/DDBJ databases">
        <title>Description of Sphingomonas pokkalii sp nov, isolated from the rhizosphere of saline tolerant pokkali rice and its draft genome analysis.</title>
        <authorList>
            <person name="Menon R."/>
            <person name="Kumari S."/>
            <person name="Rameshkumar N."/>
        </authorList>
    </citation>
    <scope>NUCLEOTIDE SEQUENCE [LARGE SCALE GENOMIC DNA]</scope>
    <source>
        <strain evidence="2 3">L3B27</strain>
    </source>
</reference>
<protein>
    <submittedName>
        <fullName evidence="2">Rrf2 family transcriptional regulator</fullName>
    </submittedName>
</protein>